<comment type="similarity">
    <text evidence="1 2">Belongs to the small heat shock protein (HSP20) family.</text>
</comment>
<evidence type="ECO:0000256" key="1">
    <source>
        <dbReference type="PROSITE-ProRule" id="PRU00285"/>
    </source>
</evidence>
<dbReference type="CDD" id="cd06464">
    <property type="entry name" value="ACD_sHsps-like"/>
    <property type="match status" value="1"/>
</dbReference>
<dbReference type="InterPro" id="IPR031107">
    <property type="entry name" value="Small_HSP"/>
</dbReference>
<dbReference type="InterPro" id="IPR002068">
    <property type="entry name" value="A-crystallin/Hsp20_dom"/>
</dbReference>
<proteinExistence type="inferred from homology"/>
<dbReference type="Pfam" id="PF00011">
    <property type="entry name" value="HSP20"/>
    <property type="match status" value="1"/>
</dbReference>
<protein>
    <recommendedName>
        <fullName evidence="3">SHSP domain-containing protein</fullName>
    </recommendedName>
</protein>
<evidence type="ECO:0000313" key="5">
    <source>
        <dbReference type="Proteomes" id="UP000178742"/>
    </source>
</evidence>
<reference evidence="4 5" key="1">
    <citation type="journal article" date="2016" name="Nat. Commun.">
        <title>Thousands of microbial genomes shed light on interconnected biogeochemical processes in an aquifer system.</title>
        <authorList>
            <person name="Anantharaman K."/>
            <person name="Brown C.T."/>
            <person name="Hug L.A."/>
            <person name="Sharon I."/>
            <person name="Castelle C.J."/>
            <person name="Probst A.J."/>
            <person name="Thomas B.C."/>
            <person name="Singh A."/>
            <person name="Wilkins M.J."/>
            <person name="Karaoz U."/>
            <person name="Brodie E.L."/>
            <person name="Williams K.H."/>
            <person name="Hubbard S.S."/>
            <person name="Banfield J.F."/>
        </authorList>
    </citation>
    <scope>NUCLEOTIDE SEQUENCE [LARGE SCALE GENOMIC DNA]</scope>
</reference>
<comment type="caution">
    <text evidence="4">The sequence shown here is derived from an EMBL/GenBank/DDBJ whole genome shotgun (WGS) entry which is preliminary data.</text>
</comment>
<feature type="domain" description="SHSP" evidence="3">
    <location>
        <begin position="31"/>
        <end position="143"/>
    </location>
</feature>
<dbReference type="PROSITE" id="PS01031">
    <property type="entry name" value="SHSP"/>
    <property type="match status" value="1"/>
</dbReference>
<dbReference type="STRING" id="1798676.A3B90_02275"/>
<gene>
    <name evidence="4" type="ORF">A3B90_02275</name>
</gene>
<dbReference type="EMBL" id="MFPX01000022">
    <property type="protein sequence ID" value="OGH66260.1"/>
    <property type="molecule type" value="Genomic_DNA"/>
</dbReference>
<dbReference type="InterPro" id="IPR008978">
    <property type="entry name" value="HSP20-like_chaperone"/>
</dbReference>
<name>A0A1F6M3U5_9BACT</name>
<dbReference type="PANTHER" id="PTHR11527">
    <property type="entry name" value="HEAT-SHOCK PROTEIN 20 FAMILY MEMBER"/>
    <property type="match status" value="1"/>
</dbReference>
<sequence length="145" mass="16333">MSIIKWTPSWDPFQEMEDMMKNVMPVSNNGQMQKGFIPALDVYETKDAVVVETPLAGVDPKDVSVSVEKGVLTISGESKKEHEVEEKNYYRKEVRSGTFYRQVPLPVAVDEDNVVASFEDGILKINCPKRGEVKSKKINIQIGKK</sequence>
<evidence type="ECO:0000259" key="3">
    <source>
        <dbReference type="PROSITE" id="PS01031"/>
    </source>
</evidence>
<dbReference type="Gene3D" id="2.60.40.790">
    <property type="match status" value="1"/>
</dbReference>
<evidence type="ECO:0000313" key="4">
    <source>
        <dbReference type="EMBL" id="OGH66260.1"/>
    </source>
</evidence>
<dbReference type="AlphaFoldDB" id="A0A1F6M3U5"/>
<dbReference type="SUPFAM" id="SSF49764">
    <property type="entry name" value="HSP20-like chaperones"/>
    <property type="match status" value="1"/>
</dbReference>
<evidence type="ECO:0000256" key="2">
    <source>
        <dbReference type="RuleBase" id="RU003616"/>
    </source>
</evidence>
<dbReference type="Proteomes" id="UP000178742">
    <property type="component" value="Unassembled WGS sequence"/>
</dbReference>
<organism evidence="4 5">
    <name type="scientific">Candidatus Magasanikbacteria bacterium RIFCSPHIGHO2_02_FULL_41_13</name>
    <dbReference type="NCBI Taxonomy" id="1798676"/>
    <lineage>
        <taxon>Bacteria</taxon>
        <taxon>Candidatus Magasanikiibacteriota</taxon>
    </lineage>
</organism>
<accession>A0A1F6M3U5</accession>